<keyword evidence="4 12" id="KW-0347">Helicase</keyword>
<dbReference type="Pfam" id="PF00271">
    <property type="entry name" value="Helicase_C"/>
    <property type="match status" value="1"/>
</dbReference>
<dbReference type="Pfam" id="PF08494">
    <property type="entry name" value="DEAD_assoc"/>
    <property type="match status" value="1"/>
</dbReference>
<dbReference type="InterPro" id="IPR027417">
    <property type="entry name" value="P-loop_NTPase"/>
</dbReference>
<dbReference type="GO" id="GO:0006281">
    <property type="term" value="P:DNA repair"/>
    <property type="evidence" value="ECO:0007669"/>
    <property type="project" value="UniProtKB-KW"/>
</dbReference>
<evidence type="ECO:0000256" key="5">
    <source>
        <dbReference type="ARBA" id="ARBA00022840"/>
    </source>
</evidence>
<name>A0A1I0VJ25_9CELL</name>
<dbReference type="Gene3D" id="3.40.50.300">
    <property type="entry name" value="P-loop containing nucleotide triphosphate hydrolases"/>
    <property type="match status" value="2"/>
</dbReference>
<feature type="domain" description="Helicase C-terminal" evidence="11">
    <location>
        <begin position="296"/>
        <end position="488"/>
    </location>
</feature>
<organism evidence="12 13">
    <name type="scientific">Cellulomonas marina</name>
    <dbReference type="NCBI Taxonomy" id="988821"/>
    <lineage>
        <taxon>Bacteria</taxon>
        <taxon>Bacillati</taxon>
        <taxon>Actinomycetota</taxon>
        <taxon>Actinomycetes</taxon>
        <taxon>Micrococcales</taxon>
        <taxon>Cellulomonadaceae</taxon>
        <taxon>Cellulomonas</taxon>
    </lineage>
</organism>
<keyword evidence="8" id="KW-0413">Isomerase</keyword>
<evidence type="ECO:0000256" key="7">
    <source>
        <dbReference type="ARBA" id="ARBA00023204"/>
    </source>
</evidence>
<dbReference type="InterPro" id="IPR055369">
    <property type="entry name" value="WH2_Lhr"/>
</dbReference>
<feature type="region of interest" description="Disordered" evidence="9">
    <location>
        <begin position="256"/>
        <end position="275"/>
    </location>
</feature>
<dbReference type="GO" id="GO:0016887">
    <property type="term" value="F:ATP hydrolysis activity"/>
    <property type="evidence" value="ECO:0007669"/>
    <property type="project" value="TreeGrafter"/>
</dbReference>
<evidence type="ECO:0000256" key="1">
    <source>
        <dbReference type="ARBA" id="ARBA00022741"/>
    </source>
</evidence>
<evidence type="ECO:0000256" key="8">
    <source>
        <dbReference type="ARBA" id="ARBA00023235"/>
    </source>
</evidence>
<evidence type="ECO:0000313" key="12">
    <source>
        <dbReference type="EMBL" id="SFA76033.1"/>
    </source>
</evidence>
<dbReference type="InterPro" id="IPR052511">
    <property type="entry name" value="ATP-dep_Helicase"/>
</dbReference>
<keyword evidence="13" id="KW-1185">Reference proteome</keyword>
<keyword evidence="6" id="KW-0238">DNA-binding</keyword>
<dbReference type="InterPro" id="IPR011545">
    <property type="entry name" value="DEAD/DEAH_box_helicase_dom"/>
</dbReference>
<dbReference type="SMART" id="SM00487">
    <property type="entry name" value="DEXDc"/>
    <property type="match status" value="1"/>
</dbReference>
<evidence type="ECO:0000256" key="3">
    <source>
        <dbReference type="ARBA" id="ARBA00022801"/>
    </source>
</evidence>
<dbReference type="InterPro" id="IPR014001">
    <property type="entry name" value="Helicase_ATP-bd"/>
</dbReference>
<keyword evidence="1" id="KW-0547">Nucleotide-binding</keyword>
<evidence type="ECO:0000313" key="13">
    <source>
        <dbReference type="Proteomes" id="UP000199012"/>
    </source>
</evidence>
<dbReference type="RefSeq" id="WP_090030207.1">
    <property type="nucleotide sequence ID" value="NZ_BONM01000003.1"/>
</dbReference>
<keyword evidence="5" id="KW-0067">ATP-binding</keyword>
<dbReference type="InterPro" id="IPR013701">
    <property type="entry name" value="Lhr-like_DEAD/DEAH_assoc"/>
</dbReference>
<dbReference type="Proteomes" id="UP000199012">
    <property type="component" value="Unassembled WGS sequence"/>
</dbReference>
<dbReference type="CDD" id="cd18796">
    <property type="entry name" value="SF2_C_LHR"/>
    <property type="match status" value="1"/>
</dbReference>
<evidence type="ECO:0000259" key="11">
    <source>
        <dbReference type="PROSITE" id="PS51194"/>
    </source>
</evidence>
<keyword evidence="7" id="KW-0234">DNA repair</keyword>
<dbReference type="InterPro" id="IPR001650">
    <property type="entry name" value="Helicase_C-like"/>
</dbReference>
<dbReference type="Pfam" id="PF00270">
    <property type="entry name" value="DEAD"/>
    <property type="match status" value="1"/>
</dbReference>
<dbReference type="STRING" id="988821.SAMN05421867_101412"/>
<evidence type="ECO:0000256" key="2">
    <source>
        <dbReference type="ARBA" id="ARBA00022763"/>
    </source>
</evidence>
<dbReference type="PANTHER" id="PTHR47962:SF5">
    <property type="entry name" value="ATP-DEPENDENT HELICASE LHR-RELATED"/>
    <property type="match status" value="1"/>
</dbReference>
<dbReference type="PROSITE" id="PS51192">
    <property type="entry name" value="HELICASE_ATP_BIND_1"/>
    <property type="match status" value="1"/>
</dbReference>
<keyword evidence="2" id="KW-0227">DNA damage</keyword>
<evidence type="ECO:0000256" key="6">
    <source>
        <dbReference type="ARBA" id="ARBA00023125"/>
    </source>
</evidence>
<feature type="compositionally biased region" description="Basic and acidic residues" evidence="9">
    <location>
        <begin position="1518"/>
        <end position="1530"/>
    </location>
</feature>
<feature type="domain" description="Helicase ATP-binding" evidence="10">
    <location>
        <begin position="29"/>
        <end position="227"/>
    </location>
</feature>
<dbReference type="InterPro" id="IPR045628">
    <property type="entry name" value="Lhr_WH_dom"/>
</dbReference>
<dbReference type="GO" id="GO:0003677">
    <property type="term" value="F:DNA binding"/>
    <property type="evidence" value="ECO:0007669"/>
    <property type="project" value="UniProtKB-KW"/>
</dbReference>
<dbReference type="EMBL" id="FOKA01000001">
    <property type="protein sequence ID" value="SFA76033.1"/>
    <property type="molecule type" value="Genomic_DNA"/>
</dbReference>
<dbReference type="InterPro" id="IPR055368">
    <property type="entry name" value="WH3_Lhr"/>
</dbReference>
<dbReference type="Pfam" id="PF23235">
    <property type="entry name" value="WHD_3rd_Lhr"/>
    <property type="match status" value="1"/>
</dbReference>
<dbReference type="GO" id="GO:0004386">
    <property type="term" value="F:helicase activity"/>
    <property type="evidence" value="ECO:0007669"/>
    <property type="project" value="UniProtKB-KW"/>
</dbReference>
<dbReference type="InterPro" id="IPR055367">
    <property type="entry name" value="WH4_Lhr"/>
</dbReference>
<reference evidence="12 13" key="1">
    <citation type="submission" date="2016-10" db="EMBL/GenBank/DDBJ databases">
        <authorList>
            <person name="de Groot N.N."/>
        </authorList>
    </citation>
    <scope>NUCLEOTIDE SEQUENCE [LARGE SCALE GENOMIC DNA]</scope>
    <source>
        <strain evidence="12 13">CGMCC 4.6945</strain>
    </source>
</reference>
<dbReference type="Pfam" id="PF23234">
    <property type="entry name" value="WHD_4th_Lhr"/>
    <property type="match status" value="1"/>
</dbReference>
<evidence type="ECO:0000256" key="4">
    <source>
        <dbReference type="ARBA" id="ARBA00022806"/>
    </source>
</evidence>
<protein>
    <submittedName>
        <fullName evidence="12">ATP-dependent helicase Lhr and Lhr-like helicase</fullName>
    </submittedName>
</protein>
<dbReference type="PROSITE" id="PS51194">
    <property type="entry name" value="HELICASE_CTER"/>
    <property type="match status" value="1"/>
</dbReference>
<dbReference type="Pfam" id="PF19306">
    <property type="entry name" value="WHD_Lhr"/>
    <property type="match status" value="1"/>
</dbReference>
<gene>
    <name evidence="12" type="ORF">SAMN05421867_101412</name>
</gene>
<dbReference type="SMART" id="SM00490">
    <property type="entry name" value="HELICc"/>
    <property type="match status" value="1"/>
</dbReference>
<dbReference type="OrthoDB" id="9815222at2"/>
<dbReference type="SUPFAM" id="SSF52540">
    <property type="entry name" value="P-loop containing nucleoside triphosphate hydrolases"/>
    <property type="match status" value="1"/>
</dbReference>
<evidence type="ECO:0000256" key="9">
    <source>
        <dbReference type="SAM" id="MobiDB-lite"/>
    </source>
</evidence>
<proteinExistence type="predicted"/>
<accession>A0A1I0VJ25</accession>
<sequence>MLSEGFSEPTRSWFAGAFHAPTAAQTGAWEAVQGGAHALVVAPTGSGKTLAAFLWALDGLLTGPPVEEAVRRCRVLYVSPLKALATDVERNLRSPLVGIRQAATRLGRSLPDVTVGIRTGDTPPAERRSFATQPPDILITTPESLYLVLTSAARAGLSGVRTVILDEIHAVAGTKRGAHLALSLERLDALLEAPGGPGPAQRVGLSATVRPVDAVAAFLGGARAIEDGGRPVRVVQPPSTKTIEVDVVVPVPDLGDIASAGPAHDRPTPEGAVPAGELDLTGQGGGGTPRASIWPHVEERVVDLVGGHRSTLVFTNSRRGAERLTARMNEIWAERHGVDVPDRGTLHAAAVQAQSGASAGIDTTDAAQVLARAHHGSMSRAERTRTESELKAGRLPAVVATSSLELGIDMGAVDLVVQVGSPPSVASGLQRVGRAGHQVGAVSRGVVFPTFRGELVPAAVTAERMRRGELEPLGVPANPLDVLAQQVVAMVAVEDWPVEDLARVVRRAAPYVTLGDATLRAVLDMLAGRYPSEEFAELRPRVVWDRVTDVLTARPGALRLAVTSGGTIPDRGLYGVFLAAGATTTDVPADAETGAGRQRGGRRVGELDEEMVYESRVGDTFTLGSSTWRIEEITPDRVLVSPAPGVPGRLPFWKGDSPGRPVELGRAMGGWVRELVALDDADARARAEAAGLDGWAADNLLTYVREQAEATGQVPTDRTLVLERFRDELGDWRVVLHSPFGARVHAPWALVIGARLRERFGVDAAALHSDDGIVLRLPDVLDAETWDPGAADPDGSGPAITVADLLVEPEEVLDLVRSELGGSAMFGARFREAASRALLLPRRRPDRRQPLWQQRQRSAQLLQVAAGHPGFPILLEAVRECLQDDFDTAALADLMRDVAARRIRVVEVTTPHPSPFAQTLLFGYTAQFLYDGDAPLAERRAAALTLDPTLLAELLGQGGESQLADLLDPQAVEQTEAEVTGTAPDRRAGTLEQVADVLRRHGPLTSAAVLERTRAEVADEVRGWLEELERTRRAIRVRLGGVAPDDAEQWAAVEDAGRLRDALGVALPVGVPEVFTEVLPDPLGDLVRRHARTHGPFTAHALAARFGLGVAVVQDVLRRLESARVVAQGRLRPEVLGGTGDEYCDAEVLRTLRRRSLAVLRAQVEPVEPAALGVFLPRWHGVRPAVGPARSAGAAVHRGVDGVARVVEQLAGAVLPASALETHVLPARVADYVPAMLDELTAAGEVVWAGHGALSGHDGLVSLHPTAVADLTLPLPDAEAELTDLHRAVLAALEGGGAFFLTALAGRVGAALPGPVPSASVAAALWDLVWAGHVTNDSLAPLRAWLGTGSTAHRTRSAAPRSRPLRPRLGLRTAGRLGGLPLPGGGAGTAHDGGVAVGPDTQGTAAVRGDAVTAAALHAGAAGGRWSLLPVREEDPTVRAHALAAQLLDRHGVLTRAVAPAEGIGSRFAQVYRVLVALEAAGQVRRGYFVERLGGSQFALPGAVDRLRTDAEVVTRAREHAREESERSTEGPDLPWTTPVSAERREDVPWSVVLAATDPANPYGAALAWPDPPAETEGSGTTGRHRPGRKAGALVVLVDGDLVLYLERGGRTVLSFDRSPAVLHAAAQALVATVRSRGIGRITIARADGVDVLGGGTLRTPLGEALLAAGFLATPRGLSIRGQA</sequence>
<dbReference type="GO" id="GO:0005524">
    <property type="term" value="F:ATP binding"/>
    <property type="evidence" value="ECO:0007669"/>
    <property type="project" value="UniProtKB-KW"/>
</dbReference>
<feature type="region of interest" description="Disordered" evidence="9">
    <location>
        <begin position="1518"/>
        <end position="1539"/>
    </location>
</feature>
<keyword evidence="3" id="KW-0378">Hydrolase</keyword>
<dbReference type="Pfam" id="PF23236">
    <property type="entry name" value="WHD_2nd_Lhr"/>
    <property type="match status" value="1"/>
</dbReference>
<dbReference type="PANTHER" id="PTHR47962">
    <property type="entry name" value="ATP-DEPENDENT HELICASE LHR-RELATED-RELATED"/>
    <property type="match status" value="1"/>
</dbReference>
<feature type="region of interest" description="Disordered" evidence="9">
    <location>
        <begin position="1564"/>
        <end position="1587"/>
    </location>
</feature>
<evidence type="ECO:0000259" key="10">
    <source>
        <dbReference type="PROSITE" id="PS51192"/>
    </source>
</evidence>